<proteinExistence type="predicted"/>
<feature type="compositionally biased region" description="Basic and acidic residues" evidence="1">
    <location>
        <begin position="276"/>
        <end position="288"/>
    </location>
</feature>
<evidence type="ECO:0000313" key="3">
    <source>
        <dbReference type="EMBL" id="KAK9829781.1"/>
    </source>
</evidence>
<feature type="region of interest" description="Disordered" evidence="1">
    <location>
        <begin position="420"/>
        <end position="447"/>
    </location>
</feature>
<keyword evidence="4" id="KW-1185">Reference proteome</keyword>
<dbReference type="PANTHER" id="PTHR12856">
    <property type="entry name" value="TRANSCRIPTION INITIATION FACTOR IIH-RELATED"/>
    <property type="match status" value="1"/>
</dbReference>
<feature type="domain" description="BSD" evidence="2">
    <location>
        <begin position="196"/>
        <end position="248"/>
    </location>
</feature>
<accession>A0AAW1R819</accession>
<dbReference type="InterPro" id="IPR027079">
    <property type="entry name" value="Tfb1/GTF2H1"/>
</dbReference>
<comment type="caution">
    <text evidence="3">The sequence shown here is derived from an EMBL/GenBank/DDBJ whole genome shotgun (WGS) entry which is preliminary data.</text>
</comment>
<dbReference type="Gene3D" id="6.10.140.1200">
    <property type="match status" value="1"/>
</dbReference>
<feature type="domain" description="BSD" evidence="2">
    <location>
        <begin position="131"/>
        <end position="170"/>
    </location>
</feature>
<gene>
    <name evidence="3" type="ORF">WJX72_007879</name>
</gene>
<feature type="region of interest" description="Disordered" evidence="1">
    <location>
        <begin position="367"/>
        <end position="392"/>
    </location>
</feature>
<organism evidence="3 4">
    <name type="scientific">[Myrmecia] bisecta</name>
    <dbReference type="NCBI Taxonomy" id="41462"/>
    <lineage>
        <taxon>Eukaryota</taxon>
        <taxon>Viridiplantae</taxon>
        <taxon>Chlorophyta</taxon>
        <taxon>core chlorophytes</taxon>
        <taxon>Trebouxiophyceae</taxon>
        <taxon>Trebouxiales</taxon>
        <taxon>Trebouxiaceae</taxon>
        <taxon>Myrmecia</taxon>
    </lineage>
</organism>
<reference evidence="3 4" key="1">
    <citation type="journal article" date="2024" name="Nat. Commun.">
        <title>Phylogenomics reveals the evolutionary origins of lichenization in chlorophyte algae.</title>
        <authorList>
            <person name="Puginier C."/>
            <person name="Libourel C."/>
            <person name="Otte J."/>
            <person name="Skaloud P."/>
            <person name="Haon M."/>
            <person name="Grisel S."/>
            <person name="Petersen M."/>
            <person name="Berrin J.G."/>
            <person name="Delaux P.M."/>
            <person name="Dal Grande F."/>
            <person name="Keller J."/>
        </authorList>
    </citation>
    <scope>NUCLEOTIDE SEQUENCE [LARGE SCALE GENOMIC DNA]</scope>
    <source>
        <strain evidence="3 4">SAG 2043</strain>
    </source>
</reference>
<evidence type="ECO:0000313" key="4">
    <source>
        <dbReference type="Proteomes" id="UP001489004"/>
    </source>
</evidence>
<name>A0AAW1R819_9CHLO</name>
<dbReference type="SMART" id="SM00751">
    <property type="entry name" value="BSD"/>
    <property type="match status" value="2"/>
</dbReference>
<dbReference type="GO" id="GO:0000439">
    <property type="term" value="C:transcription factor TFIIH core complex"/>
    <property type="evidence" value="ECO:0007669"/>
    <property type="project" value="InterPro"/>
</dbReference>
<dbReference type="PROSITE" id="PS50858">
    <property type="entry name" value="BSD"/>
    <property type="match status" value="2"/>
</dbReference>
<dbReference type="InterPro" id="IPR005607">
    <property type="entry name" value="BSD_dom"/>
</dbReference>
<evidence type="ECO:0000256" key="1">
    <source>
        <dbReference type="SAM" id="MobiDB-lite"/>
    </source>
</evidence>
<dbReference type="GO" id="GO:0006351">
    <property type="term" value="P:DNA-templated transcription"/>
    <property type="evidence" value="ECO:0007669"/>
    <property type="project" value="InterPro"/>
</dbReference>
<evidence type="ECO:0000259" key="2">
    <source>
        <dbReference type="PROSITE" id="PS50858"/>
    </source>
</evidence>
<protein>
    <recommendedName>
        <fullName evidence="2">BSD domain-containing protein</fullName>
    </recommendedName>
</protein>
<dbReference type="SUPFAM" id="SSF140383">
    <property type="entry name" value="BSD domain-like"/>
    <property type="match status" value="1"/>
</dbReference>
<dbReference type="Pfam" id="PF03909">
    <property type="entry name" value="BSD"/>
    <property type="match status" value="1"/>
</dbReference>
<dbReference type="AlphaFoldDB" id="A0AAW1R819"/>
<feature type="compositionally biased region" description="Low complexity" evidence="1">
    <location>
        <begin position="368"/>
        <end position="392"/>
    </location>
</feature>
<dbReference type="Proteomes" id="UP001489004">
    <property type="component" value="Unassembled WGS sequence"/>
</dbReference>
<feature type="region of interest" description="Disordered" evidence="1">
    <location>
        <begin position="248"/>
        <end position="288"/>
    </location>
</feature>
<sequence length="609" mass="65694">MALDPGADEERDTPLLVKRCMCMLPDKRKVPGVLTLSRLHIQWLPNNPATAQPLKLATSSIAGALQRAKGKPMVRIPTVPDAAIFELECEADRDAVVELLQPVVAQVQAKGKQVAGAAPRLHQGPDAARKQALLTEHKDLGAVYQQLVLSGLLTEAEFWASRMHLLRAGPPGGTRQQRSGISSAMLAAGQPTADGRVDRVTFQLTPDIMRQIFMEKPHVQRAYQDNVPHKLTEKEFFQRYFKHQLVKQMEQRRQAAGGAPAHSAEDEDELFSQRQGDAEQLQREASARIKRVDPTVNVAADTYDALGEGFGLPGKESGASTQQAAPNSLFQDLNRHGAVVLDGAGDVLLANQATATEVAEAIERARQARQASARNGSGGASSSQQAWQRRAGSALEDLRSAATGDWAELNIKDPRRYFDTASASAGGTPAAAQTPAAGGPGGGDRQSVLAGLRQAEAQGRPDPIIPPRAAAEVLQELSQAEARQDELAAAAETSLLAPMQASLRQTAMTCNELLRHFWSCFPANTAARQDKATRLQKALTDQYRTTETMVGQAIGTDRTMISGLMRPVQQALDAAFDKYDGEQAQWRASKRHAAMPATQPISQRPTLPA</sequence>
<feature type="compositionally biased region" description="Low complexity" evidence="1">
    <location>
        <begin position="420"/>
        <end position="437"/>
    </location>
</feature>
<dbReference type="InterPro" id="IPR035925">
    <property type="entry name" value="BSD_dom_sf"/>
</dbReference>
<dbReference type="EMBL" id="JALJOR010000001">
    <property type="protein sequence ID" value="KAK9829781.1"/>
    <property type="molecule type" value="Genomic_DNA"/>
</dbReference>
<dbReference type="Gene3D" id="1.10.3970.10">
    <property type="entry name" value="BSD domain"/>
    <property type="match status" value="1"/>
</dbReference>
<dbReference type="GO" id="GO:0006289">
    <property type="term" value="P:nucleotide-excision repair"/>
    <property type="evidence" value="ECO:0007669"/>
    <property type="project" value="InterPro"/>
</dbReference>